<dbReference type="InterPro" id="IPR029034">
    <property type="entry name" value="Cystine-knot_cytokine"/>
</dbReference>
<dbReference type="Proteomes" id="UP000024635">
    <property type="component" value="Unassembled WGS sequence"/>
</dbReference>
<dbReference type="PANTHER" id="PTHR11848">
    <property type="entry name" value="TGF-BETA FAMILY"/>
    <property type="match status" value="1"/>
</dbReference>
<evidence type="ECO:0000256" key="2">
    <source>
        <dbReference type="ARBA" id="ARBA00006656"/>
    </source>
</evidence>
<dbReference type="GO" id="GO:0005615">
    <property type="term" value="C:extracellular space"/>
    <property type="evidence" value="ECO:0007669"/>
    <property type="project" value="TreeGrafter"/>
</dbReference>
<dbReference type="SMART" id="SM00204">
    <property type="entry name" value="TGFB"/>
    <property type="match status" value="1"/>
</dbReference>
<dbReference type="STRING" id="53326.A0A016SH74"/>
<keyword evidence="7" id="KW-1185">Reference proteome</keyword>
<dbReference type="PANTHER" id="PTHR11848:SF309">
    <property type="entry name" value="INHIBIN BETA CHAIN"/>
    <property type="match status" value="1"/>
</dbReference>
<dbReference type="Gene3D" id="2.10.90.10">
    <property type="entry name" value="Cystine-knot cytokines"/>
    <property type="match status" value="1"/>
</dbReference>
<evidence type="ECO:0000313" key="6">
    <source>
        <dbReference type="EMBL" id="EYB89747.1"/>
    </source>
</evidence>
<gene>
    <name evidence="6" type="primary">Acey_s0228.g2877</name>
    <name evidence="6" type="synonym">Acey-tig-3</name>
    <name evidence="6" type="ORF">Y032_0228g2877</name>
</gene>
<sequence length="203" mass="23428">MNMTVTLYEQSKWKSEHRRLGRATLDQNEVVRIRNLRIEVIRNAKGWFNSDADIRKPMEHRLKVEVLANNHPLSYFNVFAGAPELDIDYYDSPSQECNPRIECCLVPHYVNFTEIGWNKFIMYPAGFYANYCIGPKHVSCPHEDPEVESILSTARVQSSLPLTRYKCAPRTFAPLNILYSVGPNHSMKLRLDDVRALSCSCMN</sequence>
<proteinExistence type="inferred from homology"/>
<dbReference type="AlphaFoldDB" id="A0A016SH74"/>
<name>A0A016SH74_9BILA</name>
<dbReference type="OrthoDB" id="6516235at2759"/>
<organism evidence="6 7">
    <name type="scientific">Ancylostoma ceylanicum</name>
    <dbReference type="NCBI Taxonomy" id="53326"/>
    <lineage>
        <taxon>Eukaryota</taxon>
        <taxon>Metazoa</taxon>
        <taxon>Ecdysozoa</taxon>
        <taxon>Nematoda</taxon>
        <taxon>Chromadorea</taxon>
        <taxon>Rhabditida</taxon>
        <taxon>Rhabditina</taxon>
        <taxon>Rhabditomorpha</taxon>
        <taxon>Strongyloidea</taxon>
        <taxon>Ancylostomatidae</taxon>
        <taxon>Ancylostomatinae</taxon>
        <taxon>Ancylostoma</taxon>
    </lineage>
</organism>
<evidence type="ECO:0000313" key="7">
    <source>
        <dbReference type="Proteomes" id="UP000024635"/>
    </source>
</evidence>
<dbReference type="PROSITE" id="PS51362">
    <property type="entry name" value="TGF_BETA_2"/>
    <property type="match status" value="1"/>
</dbReference>
<feature type="domain" description="TGF-beta family profile" evidence="5">
    <location>
        <begin position="84"/>
        <end position="202"/>
    </location>
</feature>
<protein>
    <recommendedName>
        <fullName evidence="5">TGF-beta family profile domain-containing protein</fullName>
    </recommendedName>
</protein>
<evidence type="ECO:0000256" key="4">
    <source>
        <dbReference type="RuleBase" id="RU000354"/>
    </source>
</evidence>
<evidence type="ECO:0000256" key="3">
    <source>
        <dbReference type="ARBA" id="ARBA00022525"/>
    </source>
</evidence>
<dbReference type="InterPro" id="IPR001839">
    <property type="entry name" value="TGF-b_C"/>
</dbReference>
<dbReference type="Pfam" id="PF00019">
    <property type="entry name" value="TGF_beta"/>
    <property type="match status" value="1"/>
</dbReference>
<keyword evidence="3" id="KW-0964">Secreted</keyword>
<dbReference type="GO" id="GO:0008083">
    <property type="term" value="F:growth factor activity"/>
    <property type="evidence" value="ECO:0007669"/>
    <property type="project" value="UniProtKB-KW"/>
</dbReference>
<accession>A0A016SH74</accession>
<comment type="similarity">
    <text evidence="2 4">Belongs to the TGF-beta family.</text>
</comment>
<reference evidence="7" key="1">
    <citation type="journal article" date="2015" name="Nat. Genet.">
        <title>The genome and transcriptome of the zoonotic hookworm Ancylostoma ceylanicum identify infection-specific gene families.</title>
        <authorList>
            <person name="Schwarz E.M."/>
            <person name="Hu Y."/>
            <person name="Antoshechkin I."/>
            <person name="Miller M.M."/>
            <person name="Sternberg P.W."/>
            <person name="Aroian R.V."/>
        </authorList>
    </citation>
    <scope>NUCLEOTIDE SEQUENCE</scope>
    <source>
        <strain evidence="7">HY135</strain>
    </source>
</reference>
<comment type="caution">
    <text evidence="6">The sequence shown here is derived from an EMBL/GenBank/DDBJ whole genome shotgun (WGS) entry which is preliminary data.</text>
</comment>
<dbReference type="EMBL" id="JARK01001564">
    <property type="protein sequence ID" value="EYB89747.1"/>
    <property type="molecule type" value="Genomic_DNA"/>
</dbReference>
<dbReference type="InterPro" id="IPR015615">
    <property type="entry name" value="TGF-beta-rel"/>
</dbReference>
<evidence type="ECO:0000259" key="5">
    <source>
        <dbReference type="PROSITE" id="PS51362"/>
    </source>
</evidence>
<evidence type="ECO:0000256" key="1">
    <source>
        <dbReference type="ARBA" id="ARBA00004613"/>
    </source>
</evidence>
<dbReference type="SUPFAM" id="SSF57501">
    <property type="entry name" value="Cystine-knot cytokines"/>
    <property type="match status" value="1"/>
</dbReference>
<dbReference type="GO" id="GO:0005125">
    <property type="term" value="F:cytokine activity"/>
    <property type="evidence" value="ECO:0007669"/>
    <property type="project" value="TreeGrafter"/>
</dbReference>
<comment type="subcellular location">
    <subcellularLocation>
        <location evidence="1">Secreted</location>
    </subcellularLocation>
</comment>
<keyword evidence="4" id="KW-0339">Growth factor</keyword>